<protein>
    <submittedName>
        <fullName evidence="2">Thioredoxin family protein</fullName>
    </submittedName>
</protein>
<dbReference type="Proteomes" id="UP000886786">
    <property type="component" value="Unassembled WGS sequence"/>
</dbReference>
<dbReference type="InterPro" id="IPR046698">
    <property type="entry name" value="PedC-like"/>
</dbReference>
<sequence length="280" mass="31816">MNENKRLLALFGVVAVIVIVILVICFWPEPDKTFACKVKADADYEKIGSITYENYECLKDEDKFALVTKQDLSDKEKEALNETANQIGTGLYFLSEDLSKDELNDIKDDLGDDYKEDSLIIVEDGKITDVLKDKLSDSDAMLDFLEKANFAKWKFGAVADEEYSNLSHIDYDIYKKLYNSDDTFTIIFTQTTCGYCAQFKPVINEYAGDNNIPVYYLDIDTLNEDDSNELFSSVSYFSENSGWGTPTMLAIKDKKVISNLEGYTDDTSELDNFFETAKLK</sequence>
<evidence type="ECO:0000256" key="1">
    <source>
        <dbReference type="SAM" id="Phobius"/>
    </source>
</evidence>
<keyword evidence="1" id="KW-0812">Transmembrane</keyword>
<gene>
    <name evidence="2" type="ORF">IAB27_00715</name>
</gene>
<organism evidence="2 3">
    <name type="scientific">Candidatus Coprosoma intestinipullorum</name>
    <dbReference type="NCBI Taxonomy" id="2840752"/>
    <lineage>
        <taxon>Bacteria</taxon>
        <taxon>Bacillati</taxon>
        <taxon>Bacillota</taxon>
        <taxon>Bacillota incertae sedis</taxon>
        <taxon>Candidatus Coprosoma</taxon>
    </lineage>
</organism>
<keyword evidence="1" id="KW-0472">Membrane</keyword>
<comment type="caution">
    <text evidence="2">The sequence shown here is derived from an EMBL/GenBank/DDBJ whole genome shotgun (WGS) entry which is preliminary data.</text>
</comment>
<reference evidence="2" key="2">
    <citation type="journal article" date="2021" name="PeerJ">
        <title>Extensive microbial diversity within the chicken gut microbiome revealed by metagenomics and culture.</title>
        <authorList>
            <person name="Gilroy R."/>
            <person name="Ravi A."/>
            <person name="Getino M."/>
            <person name="Pursley I."/>
            <person name="Horton D.L."/>
            <person name="Alikhan N.F."/>
            <person name="Baker D."/>
            <person name="Gharbi K."/>
            <person name="Hall N."/>
            <person name="Watson M."/>
            <person name="Adriaenssens E.M."/>
            <person name="Foster-Nyarko E."/>
            <person name="Jarju S."/>
            <person name="Secka A."/>
            <person name="Antonio M."/>
            <person name="Oren A."/>
            <person name="Chaudhuri R.R."/>
            <person name="La Ragione R."/>
            <person name="Hildebrand F."/>
            <person name="Pallen M.J."/>
        </authorList>
    </citation>
    <scope>NUCLEOTIDE SEQUENCE</scope>
    <source>
        <strain evidence="2">CHK147-3167</strain>
    </source>
</reference>
<evidence type="ECO:0000313" key="3">
    <source>
        <dbReference type="Proteomes" id="UP000886786"/>
    </source>
</evidence>
<evidence type="ECO:0000313" key="2">
    <source>
        <dbReference type="EMBL" id="HIQ90139.1"/>
    </source>
</evidence>
<accession>A0A9D1CY23</accession>
<dbReference type="SUPFAM" id="SSF52833">
    <property type="entry name" value="Thioredoxin-like"/>
    <property type="match status" value="1"/>
</dbReference>
<feature type="transmembrane region" description="Helical" evidence="1">
    <location>
        <begin position="7"/>
        <end position="27"/>
    </location>
</feature>
<dbReference type="CDD" id="cd02947">
    <property type="entry name" value="TRX_family"/>
    <property type="match status" value="1"/>
</dbReference>
<dbReference type="Gene3D" id="3.40.30.10">
    <property type="entry name" value="Glutaredoxin"/>
    <property type="match status" value="1"/>
</dbReference>
<name>A0A9D1CY23_9FIRM</name>
<dbReference type="EMBL" id="DVFV01000019">
    <property type="protein sequence ID" value="HIQ90139.1"/>
    <property type="molecule type" value="Genomic_DNA"/>
</dbReference>
<dbReference type="InterPro" id="IPR036249">
    <property type="entry name" value="Thioredoxin-like_sf"/>
</dbReference>
<dbReference type="Pfam" id="PF20207">
    <property type="entry name" value="DUF6568"/>
    <property type="match status" value="1"/>
</dbReference>
<proteinExistence type="predicted"/>
<dbReference type="AlphaFoldDB" id="A0A9D1CY23"/>
<reference evidence="2" key="1">
    <citation type="submission" date="2020-10" db="EMBL/GenBank/DDBJ databases">
        <authorList>
            <person name="Gilroy R."/>
        </authorList>
    </citation>
    <scope>NUCLEOTIDE SEQUENCE</scope>
    <source>
        <strain evidence="2">CHK147-3167</strain>
    </source>
</reference>
<keyword evidence="1" id="KW-1133">Transmembrane helix</keyword>